<evidence type="ECO:0000256" key="1">
    <source>
        <dbReference type="SAM" id="MobiDB-lite"/>
    </source>
</evidence>
<evidence type="ECO:0000313" key="3">
    <source>
        <dbReference type="EMBL" id="JAT40094.1"/>
    </source>
</evidence>
<proteinExistence type="predicted"/>
<feature type="compositionally biased region" description="Polar residues" evidence="1">
    <location>
        <begin position="212"/>
        <end position="241"/>
    </location>
</feature>
<name>A0A1D1XCE8_9ARAE</name>
<sequence length="365" mass="41324">MDSGTNMPRLYLFLLRILQCFGSLTIIIIEILRHTNVIYPIESRMDVVENEYELFFEYCVMNLAFVTSALYIFRFNQRWKQGPYKYDILIDCVLMNAWMIFGILRLSPEFDDSNVLNCSQYPPKQHKGCVTYISTLVLGYATSASYFFTAIISTWLWTRKGSEVNTNPNNLTNNNTDDINVTINNTDNTNNPSSVKISSNQTKLNESKETKNTVTQDGEIRNSGSISSNEFTSNNQNLSHLSNEDSEFNRTDGSILILCKPSPHFLKHETPPSHHSSLDENSINSKCISEYSLDSSFSKTYGPIIIPRKYTTYSESTASTNSKYDGSVIADRNHPISTYSEASSLSDITSRSSRYDGSIIIKLVT</sequence>
<accession>A0A1D1XCE8</accession>
<dbReference type="EMBL" id="GDJX01027842">
    <property type="protein sequence ID" value="JAT40094.1"/>
    <property type="molecule type" value="Transcribed_RNA"/>
</dbReference>
<feature type="transmembrane region" description="Helical" evidence="2">
    <location>
        <begin position="55"/>
        <end position="76"/>
    </location>
</feature>
<keyword evidence="2" id="KW-0812">Transmembrane</keyword>
<feature type="transmembrane region" description="Helical" evidence="2">
    <location>
        <begin position="12"/>
        <end position="35"/>
    </location>
</feature>
<protein>
    <recommendedName>
        <fullName evidence="4">MARVEL domain-containing protein</fullName>
    </recommendedName>
</protein>
<keyword evidence="2" id="KW-1133">Transmembrane helix</keyword>
<feature type="region of interest" description="Disordered" evidence="1">
    <location>
        <begin position="185"/>
        <end position="246"/>
    </location>
</feature>
<reference evidence="3" key="1">
    <citation type="submission" date="2015-07" db="EMBL/GenBank/DDBJ databases">
        <title>Transcriptome Assembly of Anthurium amnicola.</title>
        <authorList>
            <person name="Suzuki J."/>
        </authorList>
    </citation>
    <scope>NUCLEOTIDE SEQUENCE</scope>
</reference>
<dbReference type="AlphaFoldDB" id="A0A1D1XCE8"/>
<evidence type="ECO:0008006" key="4">
    <source>
        <dbReference type="Google" id="ProtNLM"/>
    </source>
</evidence>
<feature type="compositionally biased region" description="Polar residues" evidence="1">
    <location>
        <begin position="193"/>
        <end position="204"/>
    </location>
</feature>
<gene>
    <name evidence="3" type="ORF">g.42215</name>
</gene>
<feature type="transmembrane region" description="Helical" evidence="2">
    <location>
        <begin position="132"/>
        <end position="157"/>
    </location>
</feature>
<keyword evidence="2" id="KW-0472">Membrane</keyword>
<evidence type="ECO:0000256" key="2">
    <source>
        <dbReference type="SAM" id="Phobius"/>
    </source>
</evidence>
<organism evidence="3">
    <name type="scientific">Anthurium amnicola</name>
    <dbReference type="NCBI Taxonomy" id="1678845"/>
    <lineage>
        <taxon>Eukaryota</taxon>
        <taxon>Viridiplantae</taxon>
        <taxon>Streptophyta</taxon>
        <taxon>Embryophyta</taxon>
        <taxon>Tracheophyta</taxon>
        <taxon>Spermatophyta</taxon>
        <taxon>Magnoliopsida</taxon>
        <taxon>Liliopsida</taxon>
        <taxon>Araceae</taxon>
        <taxon>Pothoideae</taxon>
        <taxon>Potheae</taxon>
        <taxon>Anthurium</taxon>
    </lineage>
</organism>